<name>A0AAN0Y023_9VIBR</name>
<keyword evidence="2" id="KW-0614">Plasmid</keyword>
<protein>
    <submittedName>
        <fullName evidence="2">Uncharacterized protein</fullName>
    </submittedName>
</protein>
<sequence length="182" mass="20410">MKKSLITLCCMLPAVANAQIPTPNSIHFDYESKVPVFAKVDRTTPSSELLLRSLNRDIAKQISDQYKNATKHSPVKFKFTKKQNNANVVFKIDAEGEATDYRTAIGSLPRAEVNIRYGVTCQVGKNSNSSYNNTLIGISTPKHEYTQVTTTDLKETFNNLQEFASNKIARDEHVKQIIDSCH</sequence>
<reference evidence="2 3" key="1">
    <citation type="submission" date="2016-06" db="EMBL/GenBank/DDBJ databases">
        <title>Adaptive Radiation by Waves of Gene Transfer Leads to Fine-Scale Resource Partitioning in Marine Microbes.</title>
        <authorList>
            <person name="Hehemann J.-H."/>
            <person name="Arevalo P."/>
            <person name="Datta M.S."/>
            <person name="Yu X."/>
            <person name="Corzett C."/>
            <person name="Henschel A."/>
            <person name="Preheim S.P."/>
            <person name="Timberlake S."/>
            <person name="Alm E.J."/>
            <person name="Polz M.F."/>
        </authorList>
    </citation>
    <scope>NUCLEOTIDE SEQUENCE [LARGE SCALE GENOMIC DNA]</scope>
    <source>
        <strain evidence="2 3">FF50</strain>
        <plasmid evidence="2 3">unnamed1</plasmid>
    </source>
</reference>
<dbReference type="EMBL" id="CP016179">
    <property type="protein sequence ID" value="ANO35656.1"/>
    <property type="molecule type" value="Genomic_DNA"/>
</dbReference>
<accession>A0AAN0Y023</accession>
<dbReference type="AlphaFoldDB" id="A0AAN0Y023"/>
<evidence type="ECO:0000313" key="2">
    <source>
        <dbReference type="EMBL" id="ANO35656.1"/>
    </source>
</evidence>
<feature type="chain" id="PRO_5042906823" evidence="1">
    <location>
        <begin position="19"/>
        <end position="182"/>
    </location>
</feature>
<proteinExistence type="predicted"/>
<dbReference type="KEGG" id="vbr:A6E01_20815"/>
<dbReference type="Proteomes" id="UP000092018">
    <property type="component" value="Plasmid unnamed1"/>
</dbReference>
<dbReference type="RefSeq" id="WP_065211415.1">
    <property type="nucleotide sequence ID" value="NZ_CP016179.1"/>
</dbReference>
<keyword evidence="1" id="KW-0732">Signal</keyword>
<evidence type="ECO:0000313" key="3">
    <source>
        <dbReference type="Proteomes" id="UP000092018"/>
    </source>
</evidence>
<organism evidence="2 3">
    <name type="scientific">Vibrio breoganii</name>
    <dbReference type="NCBI Taxonomy" id="553239"/>
    <lineage>
        <taxon>Bacteria</taxon>
        <taxon>Pseudomonadati</taxon>
        <taxon>Pseudomonadota</taxon>
        <taxon>Gammaproteobacteria</taxon>
        <taxon>Vibrionales</taxon>
        <taxon>Vibrionaceae</taxon>
        <taxon>Vibrio</taxon>
    </lineage>
</organism>
<geneLocation type="plasmid" evidence="2 3">
    <name>unnamed1</name>
</geneLocation>
<feature type="signal peptide" evidence="1">
    <location>
        <begin position="1"/>
        <end position="18"/>
    </location>
</feature>
<gene>
    <name evidence="2" type="ORF">A6E01_20815</name>
</gene>
<evidence type="ECO:0000256" key="1">
    <source>
        <dbReference type="SAM" id="SignalP"/>
    </source>
</evidence>